<evidence type="ECO:0000313" key="1">
    <source>
        <dbReference type="EMBL" id="CAK9185344.1"/>
    </source>
</evidence>
<protein>
    <submittedName>
        <fullName evidence="1">Uncharacterized protein</fullName>
    </submittedName>
</protein>
<comment type="caution">
    <text evidence="1">The sequence shown here is derived from an EMBL/GenBank/DDBJ whole genome shotgun (WGS) entry which is preliminary data.</text>
</comment>
<dbReference type="Proteomes" id="UP001642360">
    <property type="component" value="Unassembled WGS sequence"/>
</dbReference>
<name>A0ABC8UXA6_9AQUA</name>
<reference evidence="1 2" key="1">
    <citation type="submission" date="2024-02" db="EMBL/GenBank/DDBJ databases">
        <authorList>
            <person name="Vignale AGUSTIN F."/>
            <person name="Sosa J E."/>
            <person name="Modenutti C."/>
        </authorList>
    </citation>
    <scope>NUCLEOTIDE SEQUENCE [LARGE SCALE GENOMIC DNA]</scope>
</reference>
<proteinExistence type="predicted"/>
<dbReference type="EMBL" id="CAUOFW020009279">
    <property type="protein sequence ID" value="CAK9185344.1"/>
    <property type="molecule type" value="Genomic_DNA"/>
</dbReference>
<gene>
    <name evidence="1" type="ORF">ILEXP_LOCUS55738</name>
</gene>
<sequence>MDMLDMEGEDFLDKVLKDDGGNKEVESNETVVEGQKAQILVYVQTRFPTVHEIVNLQNNQKVLDELELLDQVEKNSVSHATLGASNDVQGNPMVQVIPVMENMTTSLVYSLNNQWSLSRISSFWVDHQYECRTGSDLSLDDERGLMPIRVPLDKGYNSDYGATLEGEAVNIDDSTVLTFSKRLQQADSSPNSVTRSISRGKSLLQYL</sequence>
<keyword evidence="2" id="KW-1185">Reference proteome</keyword>
<accession>A0ABC8UXA6</accession>
<organism evidence="1 2">
    <name type="scientific">Ilex paraguariensis</name>
    <name type="common">yerba mate</name>
    <dbReference type="NCBI Taxonomy" id="185542"/>
    <lineage>
        <taxon>Eukaryota</taxon>
        <taxon>Viridiplantae</taxon>
        <taxon>Streptophyta</taxon>
        <taxon>Embryophyta</taxon>
        <taxon>Tracheophyta</taxon>
        <taxon>Spermatophyta</taxon>
        <taxon>Magnoliopsida</taxon>
        <taxon>eudicotyledons</taxon>
        <taxon>Gunneridae</taxon>
        <taxon>Pentapetalae</taxon>
        <taxon>asterids</taxon>
        <taxon>campanulids</taxon>
        <taxon>Aquifoliales</taxon>
        <taxon>Aquifoliaceae</taxon>
        <taxon>Ilex</taxon>
    </lineage>
</organism>
<evidence type="ECO:0000313" key="2">
    <source>
        <dbReference type="Proteomes" id="UP001642360"/>
    </source>
</evidence>
<dbReference type="AlphaFoldDB" id="A0ABC8UXA6"/>